<proteinExistence type="predicted"/>
<dbReference type="EMBL" id="CAJHIQ010000031">
    <property type="protein sequence ID" value="CAD6493391.1"/>
    <property type="molecule type" value="Genomic_DNA"/>
</dbReference>
<reference evidence="1" key="1">
    <citation type="submission" date="2020-10" db="EMBL/GenBank/DDBJ databases">
        <authorList>
            <person name="Hahn C.J."/>
            <person name="Laso-Perez R."/>
            <person name="Vulcano F."/>
            <person name="Vaziourakis K.-M."/>
            <person name="Stokke R."/>
            <person name="Steen I.H."/>
            <person name="Teske A."/>
            <person name="Boetius A."/>
            <person name="Liebeke M."/>
            <person name="Amann R."/>
            <person name="Knittel K."/>
        </authorList>
    </citation>
    <scope>NUCLEOTIDE SEQUENCE</scope>
    <source>
        <strain evidence="1">Gfbio:e3339647-f889-4370-9287-4fb5cb688e4c:AG392M11_GoMArc1</strain>
    </source>
</reference>
<dbReference type="AlphaFoldDB" id="A0A811TAN3"/>
<dbReference type="Proteomes" id="UP000639006">
    <property type="component" value="Unassembled WGS sequence"/>
</dbReference>
<comment type="caution">
    <text evidence="1">The sequence shown here is derived from an EMBL/GenBank/DDBJ whole genome shotgun (WGS) entry which is preliminary data.</text>
</comment>
<organism evidence="1 2">
    <name type="scientific">Candidatus Argoarchaeum ethanivorans</name>
    <dbReference type="NCBI Taxonomy" id="2608793"/>
    <lineage>
        <taxon>Archaea</taxon>
        <taxon>Methanobacteriati</taxon>
        <taxon>Methanobacteriota</taxon>
        <taxon>Stenosarchaea group</taxon>
        <taxon>Methanomicrobia</taxon>
        <taxon>Methanosarcinales</taxon>
        <taxon>Methanosarcinales incertae sedis</taxon>
        <taxon>GOM Arc I cluster</taxon>
        <taxon>Candidatus Argoarchaeum</taxon>
    </lineage>
</organism>
<name>A0A811TAN3_9EURY</name>
<gene>
    <name evidence="1" type="ORF">DIAAKJNI_00482</name>
</gene>
<evidence type="ECO:0000313" key="1">
    <source>
        <dbReference type="EMBL" id="CAD6493391.1"/>
    </source>
</evidence>
<dbReference type="Pfam" id="PF13263">
    <property type="entry name" value="PHP_C"/>
    <property type="match status" value="1"/>
</dbReference>
<evidence type="ECO:0000313" key="2">
    <source>
        <dbReference type="Proteomes" id="UP000639006"/>
    </source>
</evidence>
<accession>A0A811TAN3</accession>
<protein>
    <recommendedName>
        <fullName evidence="3">PHP domain-containing protein</fullName>
    </recommendedName>
</protein>
<evidence type="ECO:0008006" key="3">
    <source>
        <dbReference type="Google" id="ProtNLM"/>
    </source>
</evidence>
<sequence>MKHRLVTTAGSDAHFTNEIGNAGINTAHYVCGK</sequence>